<protein>
    <submittedName>
        <fullName evidence="1">Uncharacterized protein</fullName>
    </submittedName>
</protein>
<accession>A0ABP1ARZ0</accession>
<reference evidence="1" key="1">
    <citation type="submission" date="2024-03" db="EMBL/GenBank/DDBJ databases">
        <authorList>
            <consortium name="ELIXIR-Norway"/>
            <consortium name="Elixir Norway"/>
        </authorList>
    </citation>
    <scope>NUCLEOTIDE SEQUENCE</scope>
</reference>
<keyword evidence="2" id="KW-1185">Reference proteome</keyword>
<dbReference type="Proteomes" id="UP001497522">
    <property type="component" value="Chromosome 15"/>
</dbReference>
<evidence type="ECO:0000313" key="2">
    <source>
        <dbReference type="Proteomes" id="UP001497522"/>
    </source>
</evidence>
<organism evidence="1 2">
    <name type="scientific">Sphagnum jensenii</name>
    <dbReference type="NCBI Taxonomy" id="128206"/>
    <lineage>
        <taxon>Eukaryota</taxon>
        <taxon>Viridiplantae</taxon>
        <taxon>Streptophyta</taxon>
        <taxon>Embryophyta</taxon>
        <taxon>Bryophyta</taxon>
        <taxon>Sphagnophytina</taxon>
        <taxon>Sphagnopsida</taxon>
        <taxon>Sphagnales</taxon>
        <taxon>Sphagnaceae</taxon>
        <taxon>Sphagnum</taxon>
    </lineage>
</organism>
<gene>
    <name evidence="1" type="ORF">CSSPJE1EN2_LOCUS8349</name>
</gene>
<proteinExistence type="predicted"/>
<name>A0ABP1ARZ0_9BRYO</name>
<evidence type="ECO:0000313" key="1">
    <source>
        <dbReference type="EMBL" id="CAK9865354.1"/>
    </source>
</evidence>
<sequence length="75" mass="8278">MLLRCLRSTLSLEVEEISLQVCGRCCYVPTSVRDPRAVLCGNVEAWCSDSGMRKCAWGSTLFIGARKLAAVAYDF</sequence>
<dbReference type="EMBL" id="OZ023716">
    <property type="protein sequence ID" value="CAK9865354.1"/>
    <property type="molecule type" value="Genomic_DNA"/>
</dbReference>